<sequence length="263" mass="28394">MSMDMDIRSRAPRAPRAHDFTPINSPKSSAMDAAIKLKQEQDDDDDDEALIPSIKAEETEEITTPRKTKRTRKPASTSTPTKKAKKNTTEASEGNLADSPAGNSTPAAGGGAGGTPTRATLPSIPASLAAAGTEDRMILRLRDDERRAWTDITNKFMLITGITVGGSTLRMRYNTMKANFVCVSVEDVSRLIRIKKEVEEKFEAEKWHRISEGISQDGGAKYPNAALQKKFKELSKNSSSTSGDSSSAAAGGSNGVKDEEEEE</sequence>
<organism evidence="2 3">
    <name type="scientific">Aspergillus cavernicola</name>
    <dbReference type="NCBI Taxonomy" id="176166"/>
    <lineage>
        <taxon>Eukaryota</taxon>
        <taxon>Fungi</taxon>
        <taxon>Dikarya</taxon>
        <taxon>Ascomycota</taxon>
        <taxon>Pezizomycotina</taxon>
        <taxon>Eurotiomycetes</taxon>
        <taxon>Eurotiomycetidae</taxon>
        <taxon>Eurotiales</taxon>
        <taxon>Aspergillaceae</taxon>
        <taxon>Aspergillus</taxon>
        <taxon>Aspergillus subgen. Nidulantes</taxon>
    </lineage>
</organism>
<proteinExistence type="predicted"/>
<feature type="region of interest" description="Disordered" evidence="1">
    <location>
        <begin position="1"/>
        <end position="122"/>
    </location>
</feature>
<gene>
    <name evidence="2" type="ORF">BDW59DRAFT_161745</name>
</gene>
<evidence type="ECO:0000313" key="2">
    <source>
        <dbReference type="EMBL" id="KAL2825265.1"/>
    </source>
</evidence>
<comment type="caution">
    <text evidence="2">The sequence shown here is derived from an EMBL/GenBank/DDBJ whole genome shotgun (WGS) entry which is preliminary data.</text>
</comment>
<keyword evidence="3" id="KW-1185">Reference proteome</keyword>
<evidence type="ECO:0000256" key="1">
    <source>
        <dbReference type="SAM" id="MobiDB-lite"/>
    </source>
</evidence>
<protein>
    <submittedName>
        <fullName evidence="2">Uncharacterized protein</fullName>
    </submittedName>
</protein>
<evidence type="ECO:0000313" key="3">
    <source>
        <dbReference type="Proteomes" id="UP001610335"/>
    </source>
</evidence>
<name>A0ABR4IBZ9_9EURO</name>
<dbReference type="EMBL" id="JBFXLS010000037">
    <property type="protein sequence ID" value="KAL2825265.1"/>
    <property type="molecule type" value="Genomic_DNA"/>
</dbReference>
<accession>A0ABR4IBZ9</accession>
<feature type="region of interest" description="Disordered" evidence="1">
    <location>
        <begin position="233"/>
        <end position="263"/>
    </location>
</feature>
<feature type="compositionally biased region" description="Low complexity" evidence="1">
    <location>
        <begin position="238"/>
        <end position="251"/>
    </location>
</feature>
<dbReference type="Proteomes" id="UP001610335">
    <property type="component" value="Unassembled WGS sequence"/>
</dbReference>
<reference evidence="2 3" key="1">
    <citation type="submission" date="2024-07" db="EMBL/GenBank/DDBJ databases">
        <title>Section-level genome sequencing and comparative genomics of Aspergillus sections Usti and Cavernicolus.</title>
        <authorList>
            <consortium name="Lawrence Berkeley National Laboratory"/>
            <person name="Nybo J.L."/>
            <person name="Vesth T.C."/>
            <person name="Theobald S."/>
            <person name="Frisvad J.C."/>
            <person name="Larsen T.O."/>
            <person name="Kjaerboelling I."/>
            <person name="Rothschild-Mancinelli K."/>
            <person name="Lyhne E.K."/>
            <person name="Kogle M.E."/>
            <person name="Barry K."/>
            <person name="Clum A."/>
            <person name="Na H."/>
            <person name="Ledsgaard L."/>
            <person name="Lin J."/>
            <person name="Lipzen A."/>
            <person name="Kuo A."/>
            <person name="Riley R."/>
            <person name="Mondo S."/>
            <person name="LaButti K."/>
            <person name="Haridas S."/>
            <person name="Pangalinan J."/>
            <person name="Salamov A.A."/>
            <person name="Simmons B.A."/>
            <person name="Magnuson J.K."/>
            <person name="Chen J."/>
            <person name="Drula E."/>
            <person name="Henrissat B."/>
            <person name="Wiebenga A."/>
            <person name="Lubbers R.J."/>
            <person name="Gomes A.C."/>
            <person name="Makela M.R."/>
            <person name="Stajich J."/>
            <person name="Grigoriev I.V."/>
            <person name="Mortensen U.H."/>
            <person name="De vries R.P."/>
            <person name="Baker S.E."/>
            <person name="Andersen M.R."/>
        </authorList>
    </citation>
    <scope>NUCLEOTIDE SEQUENCE [LARGE SCALE GENOMIC DNA]</scope>
    <source>
        <strain evidence="2 3">CBS 600.67</strain>
    </source>
</reference>